<protein>
    <submittedName>
        <fullName evidence="2">Uncharacterized protein</fullName>
    </submittedName>
</protein>
<dbReference type="EMBL" id="JFHD01000023">
    <property type="protein sequence ID" value="KDR27728.1"/>
    <property type="molecule type" value="Genomic_DNA"/>
</dbReference>
<comment type="caution">
    <text evidence="2">The sequence shown here is derived from an EMBL/GenBank/DDBJ whole genome shotgun (WGS) entry which is preliminary data.</text>
</comment>
<sequence length="71" mass="7697">MSINILVVAFLLAAAVMLCCSIVEYVAVLRIIRDDAPLPQTPRGPLAKSDRFFCLSALLCFVSLACLLLVD</sequence>
<evidence type="ECO:0000313" key="3">
    <source>
        <dbReference type="Proteomes" id="UP000027451"/>
    </source>
</evidence>
<feature type="transmembrane region" description="Helical" evidence="1">
    <location>
        <begin position="6"/>
        <end position="32"/>
    </location>
</feature>
<name>A0A656QJC0_9BURK</name>
<accession>A0A656QJC0</accession>
<reference evidence="2 3" key="1">
    <citation type="submission" date="2014-03" db="EMBL/GenBank/DDBJ databases">
        <title>Draft Genome Sequences of Four Burkholderia Strains.</title>
        <authorList>
            <person name="Liu X.Y."/>
            <person name="Li C.X."/>
            <person name="Xu J.H."/>
        </authorList>
    </citation>
    <scope>NUCLEOTIDE SEQUENCE [LARGE SCALE GENOMIC DNA]</scope>
    <source>
        <strain evidence="2 3">OP-1</strain>
    </source>
</reference>
<organism evidence="2 3">
    <name type="scientific">Caballeronia zhejiangensis</name>
    <dbReference type="NCBI Taxonomy" id="871203"/>
    <lineage>
        <taxon>Bacteria</taxon>
        <taxon>Pseudomonadati</taxon>
        <taxon>Pseudomonadota</taxon>
        <taxon>Betaproteobacteria</taxon>
        <taxon>Burkholderiales</taxon>
        <taxon>Burkholderiaceae</taxon>
        <taxon>Caballeronia</taxon>
    </lineage>
</organism>
<dbReference type="AlphaFoldDB" id="A0A656QJC0"/>
<gene>
    <name evidence="2" type="ORF">BG60_16355</name>
</gene>
<proteinExistence type="predicted"/>
<dbReference type="Proteomes" id="UP000027451">
    <property type="component" value="Unassembled WGS sequence"/>
</dbReference>
<evidence type="ECO:0000313" key="2">
    <source>
        <dbReference type="EMBL" id="KDR27728.1"/>
    </source>
</evidence>
<dbReference type="RefSeq" id="WP_008354118.1">
    <property type="nucleotide sequence ID" value="NZ_CADFFU010000022.1"/>
</dbReference>
<evidence type="ECO:0000256" key="1">
    <source>
        <dbReference type="SAM" id="Phobius"/>
    </source>
</evidence>
<keyword evidence="1" id="KW-0812">Transmembrane</keyword>
<feature type="transmembrane region" description="Helical" evidence="1">
    <location>
        <begin position="52"/>
        <end position="70"/>
    </location>
</feature>
<keyword evidence="1" id="KW-1133">Transmembrane helix</keyword>
<keyword evidence="3" id="KW-1185">Reference proteome</keyword>
<keyword evidence="1" id="KW-0472">Membrane</keyword>